<reference evidence="2 3" key="1">
    <citation type="submission" date="2020-11" db="EMBL/GenBank/DDBJ databases">
        <title>Algicoccus daihaiensis sp.nov., isolated from Daihai Lake in Inner Mongolia.</title>
        <authorList>
            <person name="Kai J."/>
        </authorList>
    </citation>
    <scope>NUCLEOTIDE SEQUENCE [LARGE SCALE GENOMIC DNA]</scope>
    <source>
        <strain evidence="3">f23</strain>
    </source>
</reference>
<organism evidence="2 3">
    <name type="scientific">Orrella daihaiensis</name>
    <dbReference type="NCBI Taxonomy" id="2782176"/>
    <lineage>
        <taxon>Bacteria</taxon>
        <taxon>Pseudomonadati</taxon>
        <taxon>Pseudomonadota</taxon>
        <taxon>Betaproteobacteria</taxon>
        <taxon>Burkholderiales</taxon>
        <taxon>Alcaligenaceae</taxon>
        <taxon>Orrella</taxon>
    </lineage>
</organism>
<keyword evidence="3" id="KW-1185">Reference proteome</keyword>
<gene>
    <name evidence="2" type="ORF">DHf2319_11785</name>
</gene>
<dbReference type="EMBL" id="CP063982">
    <property type="protein sequence ID" value="UOD50105.1"/>
    <property type="molecule type" value="Genomic_DNA"/>
</dbReference>
<feature type="transmembrane region" description="Helical" evidence="1">
    <location>
        <begin position="91"/>
        <end position="118"/>
    </location>
</feature>
<keyword evidence="1" id="KW-0472">Membrane</keyword>
<evidence type="ECO:0000313" key="3">
    <source>
        <dbReference type="Proteomes" id="UP000831607"/>
    </source>
</evidence>
<evidence type="ECO:0000256" key="1">
    <source>
        <dbReference type="SAM" id="Phobius"/>
    </source>
</evidence>
<dbReference type="RefSeq" id="WP_243478502.1">
    <property type="nucleotide sequence ID" value="NZ_CP063982.1"/>
</dbReference>
<keyword evidence="1" id="KW-0812">Transmembrane</keyword>
<sequence>MKVLIWGVFVLAVLVWTGFAALVAQAIAWSSDRLSTGAVGALEMATNQIVIPGWASAWLAPSDWATVFMFVQSAIDNAAATVPLLTSVLGWIAPLVWVVWALGLAGLFALLIMGTLLIKRFGDRRHQA</sequence>
<accession>A0ABY4AL24</accession>
<proteinExistence type="predicted"/>
<evidence type="ECO:0000313" key="2">
    <source>
        <dbReference type="EMBL" id="UOD50105.1"/>
    </source>
</evidence>
<keyword evidence="1" id="KW-1133">Transmembrane helix</keyword>
<protein>
    <submittedName>
        <fullName evidence="2">Uncharacterized protein</fullName>
    </submittedName>
</protein>
<dbReference type="Proteomes" id="UP000831607">
    <property type="component" value="Chromosome"/>
</dbReference>
<name>A0ABY4AL24_9BURK</name>